<dbReference type="EMBL" id="JANVFT010000068">
    <property type="protein sequence ID" value="KAJ4477116.1"/>
    <property type="molecule type" value="Genomic_DNA"/>
</dbReference>
<evidence type="ECO:0008006" key="3">
    <source>
        <dbReference type="Google" id="ProtNLM"/>
    </source>
</evidence>
<dbReference type="PANTHER" id="PTHR38926:SF5">
    <property type="entry name" value="F-BOX AND LEUCINE-RICH REPEAT PROTEIN 6"/>
    <property type="match status" value="1"/>
</dbReference>
<proteinExistence type="predicted"/>
<evidence type="ECO:0000313" key="2">
    <source>
        <dbReference type="Proteomes" id="UP001150217"/>
    </source>
</evidence>
<protein>
    <recommendedName>
        <fullName evidence="3">F-box domain-containing protein</fullName>
    </recommendedName>
</protein>
<comment type="caution">
    <text evidence="1">The sequence shown here is derived from an EMBL/GenBank/DDBJ whole genome shotgun (WGS) entry which is preliminary data.</text>
</comment>
<evidence type="ECO:0000313" key="1">
    <source>
        <dbReference type="EMBL" id="KAJ4477116.1"/>
    </source>
</evidence>
<sequence>MTCQKSLLSPIRKLPSDVLINIFRSVSEDSILFTESPNEKASRTFIGAIFSLTWVCSVWRNLALSQPTFWSSFKLRLQGVGENSRSVIFRELVLSRIGPTTPIQIVIGLNDPPRRVPATWNILSQFAGRLKHLKVMVLYPEHFDSLLEMITDGFNAGPCFHCLEHLEFWFLYSSNRKTRSNETFQSFKHPSLRNCPRLYHLKVPFLNLADSLDLSNLTCLQITFDFGGSLSTLLQKCATLEILQLGWFNAPDNLSSRFPPLCHTYLSTLEITNIGRQRDNSSAFEMVSIPNLAVLAVKCPISCGPGNPFNELRTMLVQSRCTLREVLFEGIPSYVANVFLNIVRISEDANITENSGRIE</sequence>
<gene>
    <name evidence="1" type="ORF">C8R41DRAFT_923154</name>
</gene>
<organism evidence="1 2">
    <name type="scientific">Lentinula lateritia</name>
    <dbReference type="NCBI Taxonomy" id="40482"/>
    <lineage>
        <taxon>Eukaryota</taxon>
        <taxon>Fungi</taxon>
        <taxon>Dikarya</taxon>
        <taxon>Basidiomycota</taxon>
        <taxon>Agaricomycotina</taxon>
        <taxon>Agaricomycetes</taxon>
        <taxon>Agaricomycetidae</taxon>
        <taxon>Agaricales</taxon>
        <taxon>Marasmiineae</taxon>
        <taxon>Omphalotaceae</taxon>
        <taxon>Lentinula</taxon>
    </lineage>
</organism>
<dbReference type="Proteomes" id="UP001150217">
    <property type="component" value="Unassembled WGS sequence"/>
</dbReference>
<dbReference type="PANTHER" id="PTHR38926">
    <property type="entry name" value="F-BOX DOMAIN CONTAINING PROTEIN, EXPRESSED"/>
    <property type="match status" value="1"/>
</dbReference>
<reference evidence="1" key="1">
    <citation type="submission" date="2022-08" db="EMBL/GenBank/DDBJ databases">
        <title>A Global Phylogenomic Analysis of the Shiitake Genus Lentinula.</title>
        <authorList>
            <consortium name="DOE Joint Genome Institute"/>
            <person name="Sierra-Patev S."/>
            <person name="Min B."/>
            <person name="Naranjo-Ortiz M."/>
            <person name="Looney B."/>
            <person name="Konkel Z."/>
            <person name="Slot J.C."/>
            <person name="Sakamoto Y."/>
            <person name="Steenwyk J.L."/>
            <person name="Rokas A."/>
            <person name="Carro J."/>
            <person name="Camarero S."/>
            <person name="Ferreira P."/>
            <person name="Molpeceres G."/>
            <person name="Ruiz-Duenas F.J."/>
            <person name="Serrano A."/>
            <person name="Henrissat B."/>
            <person name="Drula E."/>
            <person name="Hughes K.W."/>
            <person name="Mata J.L."/>
            <person name="Ishikawa N.K."/>
            <person name="Vargas-Isla R."/>
            <person name="Ushijima S."/>
            <person name="Smith C.A."/>
            <person name="Ahrendt S."/>
            <person name="Andreopoulos W."/>
            <person name="He G."/>
            <person name="Labutti K."/>
            <person name="Lipzen A."/>
            <person name="Ng V."/>
            <person name="Riley R."/>
            <person name="Sandor L."/>
            <person name="Barry K."/>
            <person name="Martinez A.T."/>
            <person name="Xiao Y."/>
            <person name="Gibbons J.G."/>
            <person name="Terashima K."/>
            <person name="Grigoriev I.V."/>
            <person name="Hibbett D.S."/>
        </authorList>
    </citation>
    <scope>NUCLEOTIDE SEQUENCE</scope>
    <source>
        <strain evidence="1">RHP3577 ss4</strain>
    </source>
</reference>
<keyword evidence="2" id="KW-1185">Reference proteome</keyword>
<dbReference type="SUPFAM" id="SSF52047">
    <property type="entry name" value="RNI-like"/>
    <property type="match status" value="1"/>
</dbReference>
<name>A0ABQ8V9Q8_9AGAR</name>
<accession>A0ABQ8V9Q8</accession>